<evidence type="ECO:0000313" key="2">
    <source>
        <dbReference type="Proteomes" id="UP000177025"/>
    </source>
</evidence>
<evidence type="ECO:0008006" key="3">
    <source>
        <dbReference type="Google" id="ProtNLM"/>
    </source>
</evidence>
<dbReference type="Proteomes" id="UP000177025">
    <property type="component" value="Unassembled WGS sequence"/>
</dbReference>
<evidence type="ECO:0000313" key="1">
    <source>
        <dbReference type="EMBL" id="OGC41275.1"/>
    </source>
</evidence>
<reference evidence="1 2" key="1">
    <citation type="journal article" date="2016" name="Nat. Commun.">
        <title>Thousands of microbial genomes shed light on interconnected biogeochemical processes in an aquifer system.</title>
        <authorList>
            <person name="Anantharaman K."/>
            <person name="Brown C.T."/>
            <person name="Hug L.A."/>
            <person name="Sharon I."/>
            <person name="Castelle C.J."/>
            <person name="Probst A.J."/>
            <person name="Thomas B.C."/>
            <person name="Singh A."/>
            <person name="Wilkins M.J."/>
            <person name="Karaoz U."/>
            <person name="Brodie E.L."/>
            <person name="Williams K.H."/>
            <person name="Hubbard S.S."/>
            <person name="Banfield J.F."/>
        </authorList>
    </citation>
    <scope>NUCLEOTIDE SEQUENCE [LARGE SCALE GENOMIC DNA]</scope>
</reference>
<gene>
    <name evidence="1" type="ORF">A2Y85_00740</name>
</gene>
<proteinExistence type="predicted"/>
<dbReference type="EMBL" id="MEUM01000114">
    <property type="protein sequence ID" value="OGC41275.1"/>
    <property type="molecule type" value="Genomic_DNA"/>
</dbReference>
<comment type="caution">
    <text evidence="1">The sequence shown here is derived from an EMBL/GenBank/DDBJ whole genome shotgun (WGS) entry which is preliminary data.</text>
</comment>
<dbReference type="AlphaFoldDB" id="A0A1F4U8L8"/>
<sequence length="110" mass="12478">MITIIVLLLAGTIIILRLSRHREKCILLEEVIPDASIIDQEEGIIEYNGIRFILGVNNLELRKRLIDSLELFNLSGSFTVDLKFDNQIIIRKESGLNNGSDENGTSLRRN</sequence>
<accession>A0A1F4U8L8</accession>
<name>A0A1F4U8L8_UNCW3</name>
<protein>
    <recommendedName>
        <fullName evidence="3">POTRA domain-containing protein</fullName>
    </recommendedName>
</protein>
<organism evidence="1 2">
    <name type="scientific">candidate division WOR-3 bacterium RBG_13_43_14</name>
    <dbReference type="NCBI Taxonomy" id="1802590"/>
    <lineage>
        <taxon>Bacteria</taxon>
        <taxon>Bacteria division WOR-3</taxon>
    </lineage>
</organism>